<name>A0ABM6IK34_9RHOB</name>
<keyword evidence="1" id="KW-0472">Membrane</keyword>
<protein>
    <recommendedName>
        <fullName evidence="3">Ice-binding protein C-terminal domain-containing protein</fullName>
    </recommendedName>
</protein>
<dbReference type="InterPro" id="IPR013424">
    <property type="entry name" value="Ice-binding_C"/>
</dbReference>
<evidence type="ECO:0000313" key="5">
    <source>
        <dbReference type="Proteomes" id="UP000185622"/>
    </source>
</evidence>
<feature type="chain" id="PRO_5047237345" description="Ice-binding protein C-terminal domain-containing protein" evidence="2">
    <location>
        <begin position="30"/>
        <end position="249"/>
    </location>
</feature>
<feature type="transmembrane region" description="Helical" evidence="1">
    <location>
        <begin position="213"/>
        <end position="231"/>
    </location>
</feature>
<proteinExistence type="predicted"/>
<sequence length="249" mass="27020">MFRITIARFVKRALALFVASVLYSSAAQAVTVDLITNGDFETGNLSGWSTSSTAFADDFQINNGRFNPRGPTRRVDPISGNYDVMNEQTGYGVSTLTQFFAVPDQVISASFNFTYQIVNHYLLGYDDPNQQFRVSLIDNAGAVISQIFATQPGDATTQGATALSYDLTSYLQAGVGSTLGIQFDVETNYYYMNASLDEIAMMVETPATVPLPASVWMMLAGLGLFVGLGWLGRRRARDPVANCDSFAAA</sequence>
<dbReference type="RefSeq" id="WP_075774022.1">
    <property type="nucleotide sequence ID" value="NZ_CP019437.1"/>
</dbReference>
<reference evidence="4 5" key="1">
    <citation type="submission" date="2017-01" db="EMBL/GenBank/DDBJ databases">
        <title>The complete genome sequence of a sulfur-oxidizing marine bacterium Thioclava sp. 25B10_4T.</title>
        <authorList>
            <person name="Liu Y."/>
            <person name="Lai Q."/>
            <person name="Shao Z."/>
        </authorList>
    </citation>
    <scope>NUCLEOTIDE SEQUENCE [LARGE SCALE GENOMIC DNA]</scope>
    <source>
        <strain evidence="4 5">25B10_4</strain>
    </source>
</reference>
<dbReference type="Proteomes" id="UP000185622">
    <property type="component" value="Chromosome"/>
</dbReference>
<accession>A0ABM6IK34</accession>
<dbReference type="Pfam" id="PF07589">
    <property type="entry name" value="PEP-CTERM"/>
    <property type="match status" value="1"/>
</dbReference>
<feature type="signal peptide" evidence="2">
    <location>
        <begin position="1"/>
        <end position="29"/>
    </location>
</feature>
<dbReference type="Gene3D" id="2.60.120.260">
    <property type="entry name" value="Galactose-binding domain-like"/>
    <property type="match status" value="1"/>
</dbReference>
<dbReference type="EMBL" id="CP019437">
    <property type="protein sequence ID" value="AQS49276.1"/>
    <property type="molecule type" value="Genomic_DNA"/>
</dbReference>
<evidence type="ECO:0000313" key="4">
    <source>
        <dbReference type="EMBL" id="AQS49276.1"/>
    </source>
</evidence>
<evidence type="ECO:0000256" key="1">
    <source>
        <dbReference type="SAM" id="Phobius"/>
    </source>
</evidence>
<gene>
    <name evidence="4" type="ORF">BMG03_16880</name>
</gene>
<keyword evidence="2" id="KW-0732">Signal</keyword>
<feature type="domain" description="Ice-binding protein C-terminal" evidence="3">
    <location>
        <begin position="208"/>
        <end position="234"/>
    </location>
</feature>
<evidence type="ECO:0000256" key="2">
    <source>
        <dbReference type="SAM" id="SignalP"/>
    </source>
</evidence>
<organism evidence="4 5">
    <name type="scientific">Thioclava nitratireducens</name>
    <dbReference type="NCBI Taxonomy" id="1915078"/>
    <lineage>
        <taxon>Bacteria</taxon>
        <taxon>Pseudomonadati</taxon>
        <taxon>Pseudomonadota</taxon>
        <taxon>Alphaproteobacteria</taxon>
        <taxon>Rhodobacterales</taxon>
        <taxon>Paracoccaceae</taxon>
        <taxon>Thioclava</taxon>
    </lineage>
</organism>
<keyword evidence="5" id="KW-1185">Reference proteome</keyword>
<keyword evidence="1" id="KW-1133">Transmembrane helix</keyword>
<keyword evidence="1" id="KW-0812">Transmembrane</keyword>
<evidence type="ECO:0000259" key="3">
    <source>
        <dbReference type="Pfam" id="PF07589"/>
    </source>
</evidence>